<dbReference type="InterPro" id="IPR043736">
    <property type="entry name" value="DUF5681"/>
</dbReference>
<dbReference type="Proteomes" id="UP000619041">
    <property type="component" value="Unassembled WGS sequence"/>
</dbReference>
<name>A0ABQ1S6N5_9SPHN</name>
<dbReference type="RefSeq" id="WP_308419265.1">
    <property type="nucleotide sequence ID" value="NZ_BMKL01000001.1"/>
</dbReference>
<proteinExistence type="predicted"/>
<feature type="compositionally biased region" description="Basic and acidic residues" evidence="1">
    <location>
        <begin position="15"/>
        <end position="25"/>
    </location>
</feature>
<evidence type="ECO:0000259" key="2">
    <source>
        <dbReference type="Pfam" id="PF18932"/>
    </source>
</evidence>
<reference evidence="4" key="1">
    <citation type="journal article" date="2019" name="Int. J. Syst. Evol. Microbiol.">
        <title>The Global Catalogue of Microorganisms (GCM) 10K type strain sequencing project: providing services to taxonomists for standard genome sequencing and annotation.</title>
        <authorList>
            <consortium name="The Broad Institute Genomics Platform"/>
            <consortium name="The Broad Institute Genome Sequencing Center for Infectious Disease"/>
            <person name="Wu L."/>
            <person name="Ma J."/>
        </authorList>
    </citation>
    <scope>NUCLEOTIDE SEQUENCE [LARGE SCALE GENOMIC DNA]</scope>
    <source>
        <strain evidence="4">CGMCC 1.15959</strain>
    </source>
</reference>
<sequence>MASGQIRVSDPESADELRRAEERAGFGRPPRATRFQKGRSGNPKGRPRGRRSEIPYNGVLGQMVTIREEGRERRVTAAEAFLLQLTQKGLAGDSAAARASLDAIEAARAKQQRNSPRIGTIRLTVIGEGIDAILDTLGMAVKKFPRDEQRVRWELQPWIVEAALKRIGKRELNTDQQQEVWNNTRTPEKVNWPSWWSVRS</sequence>
<accession>A0ABQ1S6N5</accession>
<feature type="domain" description="DUF5681" evidence="2">
    <location>
        <begin position="32"/>
        <end position="108"/>
    </location>
</feature>
<dbReference type="EMBL" id="BMKL01000001">
    <property type="protein sequence ID" value="GGD96784.1"/>
    <property type="molecule type" value="Genomic_DNA"/>
</dbReference>
<dbReference type="Pfam" id="PF18932">
    <property type="entry name" value="DUF5681"/>
    <property type="match status" value="1"/>
</dbReference>
<organism evidence="3 4">
    <name type="scientific">Tsuneonella deserti</name>
    <dbReference type="NCBI Taxonomy" id="2035528"/>
    <lineage>
        <taxon>Bacteria</taxon>
        <taxon>Pseudomonadati</taxon>
        <taxon>Pseudomonadota</taxon>
        <taxon>Alphaproteobacteria</taxon>
        <taxon>Sphingomonadales</taxon>
        <taxon>Erythrobacteraceae</taxon>
        <taxon>Tsuneonella</taxon>
    </lineage>
</organism>
<protein>
    <recommendedName>
        <fullName evidence="2">DUF5681 domain-containing protein</fullName>
    </recommendedName>
</protein>
<evidence type="ECO:0000256" key="1">
    <source>
        <dbReference type="SAM" id="MobiDB-lite"/>
    </source>
</evidence>
<gene>
    <name evidence="3" type="ORF">GCM10011515_15740</name>
</gene>
<evidence type="ECO:0000313" key="3">
    <source>
        <dbReference type="EMBL" id="GGD96784.1"/>
    </source>
</evidence>
<feature type="region of interest" description="Disordered" evidence="1">
    <location>
        <begin position="1"/>
        <end position="54"/>
    </location>
</feature>
<comment type="caution">
    <text evidence="3">The sequence shown here is derived from an EMBL/GenBank/DDBJ whole genome shotgun (WGS) entry which is preliminary data.</text>
</comment>
<keyword evidence="4" id="KW-1185">Reference proteome</keyword>
<evidence type="ECO:0000313" key="4">
    <source>
        <dbReference type="Proteomes" id="UP000619041"/>
    </source>
</evidence>